<keyword evidence="3" id="KW-0675">Receptor</keyword>
<keyword evidence="4" id="KW-1185">Reference proteome</keyword>
<dbReference type="Pfam" id="PF03401">
    <property type="entry name" value="TctC"/>
    <property type="match status" value="1"/>
</dbReference>
<keyword evidence="2" id="KW-0732">Signal</keyword>
<proteinExistence type="inferred from homology"/>
<name>A0A4Q7V5Y7_9BURK</name>
<evidence type="ECO:0000313" key="4">
    <source>
        <dbReference type="Proteomes" id="UP000293398"/>
    </source>
</evidence>
<dbReference type="PANTHER" id="PTHR42928:SF5">
    <property type="entry name" value="BLR1237 PROTEIN"/>
    <property type="match status" value="1"/>
</dbReference>
<protein>
    <submittedName>
        <fullName evidence="3">Tripartite-type tricarboxylate transporter receptor subunit TctC</fullName>
    </submittedName>
</protein>
<dbReference type="EMBL" id="SHKO01000005">
    <property type="protein sequence ID" value="RZT91715.1"/>
    <property type="molecule type" value="Genomic_DNA"/>
</dbReference>
<dbReference type="CDD" id="cd13578">
    <property type="entry name" value="PBP2_Bug27"/>
    <property type="match status" value="1"/>
</dbReference>
<evidence type="ECO:0000313" key="3">
    <source>
        <dbReference type="EMBL" id="RZT91715.1"/>
    </source>
</evidence>
<comment type="similarity">
    <text evidence="1">Belongs to the UPF0065 (bug) family.</text>
</comment>
<comment type="caution">
    <text evidence="3">The sequence shown here is derived from an EMBL/GenBank/DDBJ whole genome shotgun (WGS) entry which is preliminary data.</text>
</comment>
<dbReference type="AlphaFoldDB" id="A0A4Q7V5Y7"/>
<dbReference type="InterPro" id="IPR042100">
    <property type="entry name" value="Bug_dom1"/>
</dbReference>
<dbReference type="Proteomes" id="UP000293398">
    <property type="component" value="Unassembled WGS sequence"/>
</dbReference>
<evidence type="ECO:0000256" key="2">
    <source>
        <dbReference type="SAM" id="SignalP"/>
    </source>
</evidence>
<evidence type="ECO:0000256" key="1">
    <source>
        <dbReference type="ARBA" id="ARBA00006987"/>
    </source>
</evidence>
<feature type="chain" id="PRO_5020365108" evidence="2">
    <location>
        <begin position="31"/>
        <end position="330"/>
    </location>
</feature>
<dbReference type="PANTHER" id="PTHR42928">
    <property type="entry name" value="TRICARBOXYLATE-BINDING PROTEIN"/>
    <property type="match status" value="1"/>
</dbReference>
<dbReference type="InterPro" id="IPR005064">
    <property type="entry name" value="BUG"/>
</dbReference>
<dbReference type="PIRSF" id="PIRSF017082">
    <property type="entry name" value="YflP"/>
    <property type="match status" value="1"/>
</dbReference>
<feature type="signal peptide" evidence="2">
    <location>
        <begin position="1"/>
        <end position="30"/>
    </location>
</feature>
<dbReference type="SUPFAM" id="SSF53850">
    <property type="entry name" value="Periplasmic binding protein-like II"/>
    <property type="match status" value="1"/>
</dbReference>
<dbReference type="Gene3D" id="3.40.190.150">
    <property type="entry name" value="Bordetella uptake gene, domain 1"/>
    <property type="match status" value="1"/>
</dbReference>
<organism evidence="3 4">
    <name type="scientific">Advenella incenata</name>
    <dbReference type="NCBI Taxonomy" id="267800"/>
    <lineage>
        <taxon>Bacteria</taxon>
        <taxon>Pseudomonadati</taxon>
        <taxon>Pseudomonadota</taxon>
        <taxon>Betaproteobacteria</taxon>
        <taxon>Burkholderiales</taxon>
        <taxon>Alcaligenaceae</taxon>
    </lineage>
</organism>
<dbReference type="Gene3D" id="3.40.190.10">
    <property type="entry name" value="Periplasmic binding protein-like II"/>
    <property type="match status" value="1"/>
</dbReference>
<gene>
    <name evidence="3" type="ORF">EV681_4475</name>
</gene>
<reference evidence="3 4" key="1">
    <citation type="submission" date="2019-02" db="EMBL/GenBank/DDBJ databases">
        <title>Genomic Encyclopedia of Type Strains, Phase IV (KMG-IV): sequencing the most valuable type-strain genomes for metagenomic binning, comparative biology and taxonomic classification.</title>
        <authorList>
            <person name="Goeker M."/>
        </authorList>
    </citation>
    <scope>NUCLEOTIDE SEQUENCE [LARGE SCALE GENOMIC DNA]</scope>
    <source>
        <strain evidence="3 4">DSM 23814</strain>
    </source>
</reference>
<sequence>MMNNTKDIRPMTRRTFVAGSLLMATGIVQASNTWPDNKPMTWVVPYPPGGSTDVLARNIARLIDKALDTRVIVENRPGATGTIGAARVARADPNGLTLLGTSIGPQAIAPHIIKNLPYDPIADFAPVIMLGTIPHVLVVGAKQPYRTVQDLVQAASKAPGTLAYASGGTGTILHMQGELLQIQSGAKFIHVPYKGDSPALQDTLGGQVQFMFAPVAAAIPHIKNGALRPLAVTSSKQLASLPDIPTMEHEGFDDFVVEQWQAVFVPAATPPEIISRLNSAISAGLGAPNVIDLASQLGITLVAGSPQELDQVRKSDFIKWGKVIQQANIK</sequence>
<accession>A0A4Q7V5Y7</accession>